<reference evidence="2 3" key="1">
    <citation type="journal article" date="2022" name="Nat. Plants">
        <title>Genomes of leafy and leafless Platanthera orchids illuminate the evolution of mycoheterotrophy.</title>
        <authorList>
            <person name="Li M.H."/>
            <person name="Liu K.W."/>
            <person name="Li Z."/>
            <person name="Lu H.C."/>
            <person name="Ye Q.L."/>
            <person name="Zhang D."/>
            <person name="Wang J.Y."/>
            <person name="Li Y.F."/>
            <person name="Zhong Z.M."/>
            <person name="Liu X."/>
            <person name="Yu X."/>
            <person name="Liu D.K."/>
            <person name="Tu X.D."/>
            <person name="Liu B."/>
            <person name="Hao Y."/>
            <person name="Liao X.Y."/>
            <person name="Jiang Y.T."/>
            <person name="Sun W.H."/>
            <person name="Chen J."/>
            <person name="Chen Y.Q."/>
            <person name="Ai Y."/>
            <person name="Zhai J.W."/>
            <person name="Wu S.S."/>
            <person name="Zhou Z."/>
            <person name="Hsiao Y.Y."/>
            <person name="Wu W.L."/>
            <person name="Chen Y.Y."/>
            <person name="Lin Y.F."/>
            <person name="Hsu J.L."/>
            <person name="Li C.Y."/>
            <person name="Wang Z.W."/>
            <person name="Zhao X."/>
            <person name="Zhong W.Y."/>
            <person name="Ma X.K."/>
            <person name="Ma L."/>
            <person name="Huang J."/>
            <person name="Chen G.Z."/>
            <person name="Huang M.Z."/>
            <person name="Huang L."/>
            <person name="Peng D.H."/>
            <person name="Luo Y.B."/>
            <person name="Zou S.Q."/>
            <person name="Chen S.P."/>
            <person name="Lan S."/>
            <person name="Tsai W.C."/>
            <person name="Van de Peer Y."/>
            <person name="Liu Z.J."/>
        </authorList>
    </citation>
    <scope>NUCLEOTIDE SEQUENCE [LARGE SCALE GENOMIC DNA]</scope>
    <source>
        <strain evidence="2">Lor287</strain>
    </source>
</reference>
<dbReference type="CDD" id="cd01837">
    <property type="entry name" value="SGNH_plant_lipase_like"/>
    <property type="match status" value="1"/>
</dbReference>
<dbReference type="AlphaFoldDB" id="A0AAP0AWC7"/>
<protein>
    <submittedName>
        <fullName evidence="2">GDSL esterase/lipase</fullName>
    </submittedName>
</protein>
<dbReference type="GO" id="GO:0016788">
    <property type="term" value="F:hydrolase activity, acting on ester bonds"/>
    <property type="evidence" value="ECO:0007669"/>
    <property type="project" value="InterPro"/>
</dbReference>
<dbReference type="Proteomes" id="UP001418222">
    <property type="component" value="Unassembled WGS sequence"/>
</dbReference>
<dbReference type="InterPro" id="IPR001087">
    <property type="entry name" value="GDSL"/>
</dbReference>
<evidence type="ECO:0000313" key="2">
    <source>
        <dbReference type="EMBL" id="KAK8916839.1"/>
    </source>
</evidence>
<proteinExistence type="inferred from homology"/>
<dbReference type="InterPro" id="IPR036514">
    <property type="entry name" value="SGNH_hydro_sf"/>
</dbReference>
<gene>
    <name evidence="2" type="ORF">KSP39_PZI022978</name>
</gene>
<dbReference type="PANTHER" id="PTHR45642">
    <property type="entry name" value="GDSL ESTERASE/LIPASE EXL3"/>
    <property type="match status" value="1"/>
</dbReference>
<organism evidence="2 3">
    <name type="scientific">Platanthera zijinensis</name>
    <dbReference type="NCBI Taxonomy" id="2320716"/>
    <lineage>
        <taxon>Eukaryota</taxon>
        <taxon>Viridiplantae</taxon>
        <taxon>Streptophyta</taxon>
        <taxon>Embryophyta</taxon>
        <taxon>Tracheophyta</taxon>
        <taxon>Spermatophyta</taxon>
        <taxon>Magnoliopsida</taxon>
        <taxon>Liliopsida</taxon>
        <taxon>Asparagales</taxon>
        <taxon>Orchidaceae</taxon>
        <taxon>Orchidoideae</taxon>
        <taxon>Orchideae</taxon>
        <taxon>Orchidinae</taxon>
        <taxon>Platanthera</taxon>
    </lineage>
</organism>
<dbReference type="InterPro" id="IPR035669">
    <property type="entry name" value="SGNH_plant_lipase-like"/>
</dbReference>
<dbReference type="EMBL" id="JBBWWQ010000020">
    <property type="protein sequence ID" value="KAK8916839.1"/>
    <property type="molecule type" value="Genomic_DNA"/>
</dbReference>
<dbReference type="Gene3D" id="3.40.50.1110">
    <property type="entry name" value="SGNH hydrolase"/>
    <property type="match status" value="1"/>
</dbReference>
<accession>A0AAP0AWC7</accession>
<keyword evidence="3" id="KW-1185">Reference proteome</keyword>
<dbReference type="PANTHER" id="PTHR45642:SF7">
    <property type="entry name" value="GDSL ESTERASE_LIPASE"/>
    <property type="match status" value="1"/>
</dbReference>
<sequence length="354" mass="38436">MVAVAVLLVRGQTVSGRMPLEPPTGTGAEKNISCLLVFGDSTVDSGNNNHLDTTMKANFPPYGIDFFVGLRAHPTGRHSDGKLPGDLIAEMLGISSSIPAYLDYPAHTDIVLTRGASFASAGAGLDETTDASKNVMPFSKQIELLKQYKENLSSLIGPAGAQTALENALVIVSAGTFDFIENYLVLPDRRTQFTPEQYADYLVLQLSNNVEAIRAVGPKKFALMELGPIGCLPLIRTRYGQGYCHSPTTDMAVTFNSKQRAAAAELEQKFNLNITIIRAYDVMLYAISSAKKFGFDVVDTGCCGNGTTDYGEGCKMKDVCDKPKTFLFFDAVHPSETMYRYIAQKLIEDLPLAK</sequence>
<dbReference type="SUPFAM" id="SSF52266">
    <property type="entry name" value="SGNH hydrolase"/>
    <property type="match status" value="1"/>
</dbReference>
<dbReference type="Pfam" id="PF00657">
    <property type="entry name" value="Lipase_GDSL"/>
    <property type="match status" value="1"/>
</dbReference>
<comment type="similarity">
    <text evidence="1">Belongs to the 'GDSL' lipolytic enzyme family.</text>
</comment>
<name>A0AAP0AWC7_9ASPA</name>
<evidence type="ECO:0000256" key="1">
    <source>
        <dbReference type="ARBA" id="ARBA00008668"/>
    </source>
</evidence>
<comment type="caution">
    <text evidence="2">The sequence shown here is derived from an EMBL/GenBank/DDBJ whole genome shotgun (WGS) entry which is preliminary data.</text>
</comment>
<dbReference type="InterPro" id="IPR050592">
    <property type="entry name" value="GDSL_lipolytic_enzyme"/>
</dbReference>
<evidence type="ECO:0000313" key="3">
    <source>
        <dbReference type="Proteomes" id="UP001418222"/>
    </source>
</evidence>